<dbReference type="Pfam" id="PF15598">
    <property type="entry name" value="Imm61"/>
    <property type="match status" value="1"/>
</dbReference>
<keyword evidence="1" id="KW-0614">Plasmid</keyword>
<dbReference type="EMBL" id="KY349138">
    <property type="protein sequence ID" value="AQS22470.1"/>
    <property type="molecule type" value="Genomic_DNA"/>
</dbReference>
<gene>
    <name evidence="1" type="ORF">pCBMA213_2_00106</name>
</gene>
<proteinExistence type="predicted"/>
<name>A0A1S6GKZ5_9MYCO</name>
<dbReference type="InterPro" id="IPR028953">
    <property type="entry name" value="Imm_IFT-like"/>
</dbReference>
<accession>A0A1S6GKZ5</accession>
<protein>
    <submittedName>
        <fullName evidence="1">Uncharacterized protein</fullName>
    </submittedName>
</protein>
<dbReference type="RefSeq" id="WP_172689804.1">
    <property type="nucleotide sequence ID" value="NZ_KY349138.1"/>
</dbReference>
<reference evidence="1" key="1">
    <citation type="submission" date="2016-12" db="EMBL/GenBank/DDBJ databases">
        <title>Complete plasmid sequence carrying type IV-like and type VII secretion systems from an atypical mycobacteria strain.</title>
        <authorList>
            <person name="Morgado S."/>
            <person name="Marin M."/>
            <person name="Fonseca E."/>
            <person name="Freitas F."/>
            <person name="Vicente A.C."/>
        </authorList>
    </citation>
    <scope>NUCLEOTIDE SEQUENCE</scope>
    <source>
        <strain evidence="1">CBMA 213</strain>
        <plasmid evidence="1">pCBMA213_2</plasmid>
    </source>
</reference>
<sequence>MVTAAPALSKICAGWAQTAGFEVVTEDGATTLRPQDRNRGSYQILSRGRGRVELVETDQDGTRTSALFAADMNVLEHYILAILGDEVRDQLDLDYLEMPWTADEVHPQFTLSAVENGYQTLRRLDGSPVAAARYEAGRAGVSLSKLVPLSHCLAFDLPTLKRAFLDIGGAPMLSNGRYAAHTTTAAAAARRRHG</sequence>
<organism evidence="1">
    <name type="scientific">Mycolicibacterium sp. CBMA 213</name>
    <dbReference type="NCBI Taxonomy" id="1968788"/>
    <lineage>
        <taxon>Bacteria</taxon>
        <taxon>Bacillati</taxon>
        <taxon>Actinomycetota</taxon>
        <taxon>Actinomycetes</taxon>
        <taxon>Mycobacteriales</taxon>
        <taxon>Mycobacteriaceae</taxon>
        <taxon>Mycolicibacterium</taxon>
    </lineage>
</organism>
<evidence type="ECO:0000313" key="1">
    <source>
        <dbReference type="EMBL" id="AQS22470.1"/>
    </source>
</evidence>
<dbReference type="AlphaFoldDB" id="A0A1S6GKZ5"/>
<geneLocation type="plasmid" evidence="1">
    <name>pCBMA213_2</name>
</geneLocation>